<dbReference type="Proteomes" id="UP000255355">
    <property type="component" value="Unassembled WGS sequence"/>
</dbReference>
<dbReference type="EMBL" id="QQAZ01000003">
    <property type="protein sequence ID" value="RDI53332.1"/>
    <property type="molecule type" value="Genomic_DNA"/>
</dbReference>
<name>A0A370H9I7_9NOCA</name>
<comment type="cofactor">
    <cofactor evidence="1">
        <name>adenosylcob(III)alamin</name>
        <dbReference type="ChEBI" id="CHEBI:18408"/>
    </cofactor>
</comment>
<evidence type="ECO:0000256" key="4">
    <source>
        <dbReference type="ARBA" id="ARBA00023285"/>
    </source>
</evidence>
<proteinExistence type="predicted"/>
<feature type="domain" description="Ribonucleotide reductase large subunit C-terminal" evidence="5">
    <location>
        <begin position="122"/>
        <end position="557"/>
    </location>
</feature>
<dbReference type="Pfam" id="PF02867">
    <property type="entry name" value="Ribonuc_red_lgC"/>
    <property type="match status" value="1"/>
</dbReference>
<evidence type="ECO:0000313" key="6">
    <source>
        <dbReference type="EMBL" id="RDI53332.1"/>
    </source>
</evidence>
<comment type="caution">
    <text evidence="6">The sequence shown here is derived from an EMBL/GenBank/DDBJ whole genome shotgun (WGS) entry which is preliminary data.</text>
</comment>
<evidence type="ECO:0000256" key="2">
    <source>
        <dbReference type="ARBA" id="ARBA00022628"/>
    </source>
</evidence>
<dbReference type="STRING" id="1210089.GCA_001613165_00109"/>
<gene>
    <name evidence="6" type="ORF">DFR68_103721</name>
</gene>
<organism evidence="6 7">
    <name type="scientific">Nocardia mexicana</name>
    <dbReference type="NCBI Taxonomy" id="279262"/>
    <lineage>
        <taxon>Bacteria</taxon>
        <taxon>Bacillati</taxon>
        <taxon>Actinomycetota</taxon>
        <taxon>Actinomycetes</taxon>
        <taxon>Mycobacteriales</taxon>
        <taxon>Nocardiaceae</taxon>
        <taxon>Nocardia</taxon>
    </lineage>
</organism>
<dbReference type="InterPro" id="IPR000788">
    <property type="entry name" value="RNR_lg_C"/>
</dbReference>
<reference evidence="6 7" key="1">
    <citation type="submission" date="2018-07" db="EMBL/GenBank/DDBJ databases">
        <title>Genomic Encyclopedia of Type Strains, Phase IV (KMG-IV): sequencing the most valuable type-strain genomes for metagenomic binning, comparative biology and taxonomic classification.</title>
        <authorList>
            <person name="Goeker M."/>
        </authorList>
    </citation>
    <scope>NUCLEOTIDE SEQUENCE [LARGE SCALE GENOMIC DNA]</scope>
    <source>
        <strain evidence="6 7">DSM 44952</strain>
    </source>
</reference>
<keyword evidence="4" id="KW-0170">Cobalt</keyword>
<dbReference type="GO" id="GO:0004748">
    <property type="term" value="F:ribonucleoside-diphosphate reductase activity, thioredoxin disulfide as acceptor"/>
    <property type="evidence" value="ECO:0007669"/>
    <property type="project" value="TreeGrafter"/>
</dbReference>
<dbReference type="PANTHER" id="PTHR43371">
    <property type="entry name" value="VITAMIN B12-DEPENDENT RIBONUCLEOTIDE REDUCTASE"/>
    <property type="match status" value="1"/>
</dbReference>
<dbReference type="Gene3D" id="3.20.70.20">
    <property type="match status" value="1"/>
</dbReference>
<dbReference type="AlphaFoldDB" id="A0A370H9I7"/>
<dbReference type="SUPFAM" id="SSF51998">
    <property type="entry name" value="PFL-like glycyl radical enzymes"/>
    <property type="match status" value="1"/>
</dbReference>
<dbReference type="RefSeq" id="WP_169814175.1">
    <property type="nucleotide sequence ID" value="NZ_QQAZ01000003.1"/>
</dbReference>
<keyword evidence="3" id="KW-0560">Oxidoreductase</keyword>
<dbReference type="GO" id="GO:0031419">
    <property type="term" value="F:cobalamin binding"/>
    <property type="evidence" value="ECO:0007669"/>
    <property type="project" value="UniProtKB-KW"/>
</dbReference>
<evidence type="ECO:0000259" key="5">
    <source>
        <dbReference type="Pfam" id="PF02867"/>
    </source>
</evidence>
<dbReference type="PRINTS" id="PR01183">
    <property type="entry name" value="RIBORDTASEM1"/>
</dbReference>
<dbReference type="InterPro" id="IPR050862">
    <property type="entry name" value="RdRp_reductase_class-2"/>
</dbReference>
<keyword evidence="7" id="KW-1185">Reference proteome</keyword>
<evidence type="ECO:0000256" key="3">
    <source>
        <dbReference type="ARBA" id="ARBA00023002"/>
    </source>
</evidence>
<protein>
    <submittedName>
        <fullName evidence="6">Ribonucleoside-diphosphate reductase class II</fullName>
    </submittedName>
</protein>
<evidence type="ECO:0000313" key="7">
    <source>
        <dbReference type="Proteomes" id="UP000255355"/>
    </source>
</evidence>
<accession>A0A370H9I7</accession>
<keyword evidence="2" id="KW-0846">Cobalamin</keyword>
<dbReference type="PANTHER" id="PTHR43371:SF1">
    <property type="entry name" value="RIBONUCLEOSIDE-DIPHOSPHATE REDUCTASE"/>
    <property type="match status" value="1"/>
</dbReference>
<sequence>MPQFVPSTRAEQVLRIGRIIGADETPTAMVQRLTRALARQEVEFSGTRAGREFAEAFEAALVGRKIVMSTPVMTNAGRYDDRPLTACTVPTIGFDSNSARWLKEEIIRLHEQGMGTGFNLDETSDPVAALRFLNQVAVDSADGGREDRPVGNMAVLSVRHPKIYEFIGAKADAPVDGIDWKFNISVDLDRGFMEELERGGRIELRDGREADVCHLFEALCAAAAACADPGIVFLDRMNARNPLPGMGAYTTTAPCAEVGLIAGETCQFGYLNLRRFVYTDAAGRPAIRLAELAQTTQLLTRALDNSLEISQRTLDGPRAQYVSGQKRKIGIGVCGLADALSVVGLAYDSEAARTLMADVLSFVNFTSKEESVRLAEQRGPFGAMHTMVIGNRHREVPGHMERLYGQLESRTVPAAVWRRLSRHVTATGMLRHVSTIALPPTGRSALVIDASTGIEPHFDTFAANDKVIAGLEWIVQNTHSQSIYADPSTHSPAVGELLASASDIRPAGHIGMAAALQRYTDEAISKTINLPSGSTADDVRAVYCAGYAAGMSGVTVYVDGSRQLQPKKLSHLTTQGDL</sequence>
<evidence type="ECO:0000256" key="1">
    <source>
        <dbReference type="ARBA" id="ARBA00001922"/>
    </source>
</evidence>